<accession>A0ABU9EI11</accession>
<evidence type="ECO:0000313" key="2">
    <source>
        <dbReference type="Proteomes" id="UP001387447"/>
    </source>
</evidence>
<protein>
    <submittedName>
        <fullName evidence="1">Uncharacterized protein</fullName>
    </submittedName>
</protein>
<organism evidence="1 2">
    <name type="scientific">Limnospira fusiformis PMC 851.14</name>
    <dbReference type="NCBI Taxonomy" id="2219512"/>
    <lineage>
        <taxon>Bacteria</taxon>
        <taxon>Bacillati</taxon>
        <taxon>Cyanobacteriota</taxon>
        <taxon>Cyanophyceae</taxon>
        <taxon>Oscillatoriophycideae</taxon>
        <taxon>Oscillatoriales</taxon>
        <taxon>Sirenicapillariaceae</taxon>
        <taxon>Limnospira</taxon>
    </lineage>
</organism>
<name>A0ABU9EI11_LIMFS</name>
<dbReference type="EMBL" id="JBBWYZ010000006">
    <property type="protein sequence ID" value="MEK9511581.1"/>
    <property type="molecule type" value="Genomic_DNA"/>
</dbReference>
<proteinExistence type="predicted"/>
<gene>
    <name evidence="1" type="ORF">AAEJ74_07720</name>
</gene>
<evidence type="ECO:0000313" key="1">
    <source>
        <dbReference type="EMBL" id="MEK9511581.1"/>
    </source>
</evidence>
<comment type="caution">
    <text evidence="1">The sequence shown here is derived from an EMBL/GenBank/DDBJ whole genome shotgun (WGS) entry which is preliminary data.</text>
</comment>
<keyword evidence="2" id="KW-1185">Reference proteome</keyword>
<sequence length="92" mass="10094">MGGKPFNGASRGSEVRNAILLRRRFAIAITPVSFWQKAIASGVGFVRVEIRRRRGWHGGGGGGARFRLLRWRSHFGGVFLGISDFPNQLAIG</sequence>
<reference evidence="1 2" key="1">
    <citation type="journal article" date="2024" name="Front. Microbiol.">
        <title>Transcriptomic insights into the dominance of two phototrophs throughout the water column of a tropical hypersaline-alkaline crater lake (Dziani Dzaha, Mayotte).</title>
        <authorList>
            <person name="Duperron S."/>
            <person name="Halary S."/>
            <person name="Bouly J.-P."/>
            <person name="Roussel T."/>
            <person name="Hugoni M."/>
            <person name="Bruto M."/>
            <person name="Oger P."/>
            <person name="Duval C."/>
            <person name="Woo A."/>
            <person name="Jezequiel D."/>
            <person name="Ader M."/>
            <person name="Leboulanger C."/>
            <person name="Agogue H."/>
            <person name="Grossi V."/>
            <person name="Trousselier M."/>
            <person name="Bernard C."/>
        </authorList>
    </citation>
    <scope>NUCLEOTIDE SEQUENCE [LARGE SCALE GENOMIC DNA]</scope>
    <source>
        <strain evidence="1 2">PMC 851.14</strain>
    </source>
</reference>
<dbReference type="Proteomes" id="UP001387447">
    <property type="component" value="Unassembled WGS sequence"/>
</dbReference>